<proteinExistence type="predicted"/>
<organism evidence="2 3">
    <name type="scientific">Pseudophaeobacter arcticus</name>
    <dbReference type="NCBI Taxonomy" id="385492"/>
    <lineage>
        <taxon>Bacteria</taxon>
        <taxon>Pseudomonadati</taxon>
        <taxon>Pseudomonadota</taxon>
        <taxon>Alphaproteobacteria</taxon>
        <taxon>Rhodobacterales</taxon>
        <taxon>Paracoccaceae</taxon>
        <taxon>Pseudophaeobacter</taxon>
    </lineage>
</organism>
<reference evidence="2 3" key="1">
    <citation type="submission" date="2024-04" db="EMBL/GenBank/DDBJ databases">
        <title>Draft genome sequence of Pseudophaeobacter arcticus NBRC 116598.</title>
        <authorList>
            <person name="Miyakawa T."/>
            <person name="Kusuya Y."/>
            <person name="Miura T."/>
        </authorList>
    </citation>
    <scope>NUCLEOTIDE SEQUENCE [LARGE SCALE GENOMIC DNA]</scope>
    <source>
        <strain evidence="2 3">SU-CL00105</strain>
    </source>
</reference>
<dbReference type="EMBL" id="BAABWU010000001">
    <property type="protein sequence ID" value="GAA6194975.1"/>
    <property type="molecule type" value="Genomic_DNA"/>
</dbReference>
<gene>
    <name evidence="2" type="ORF">NBRC116598_04190</name>
</gene>
<keyword evidence="1" id="KW-1133">Transmembrane helix</keyword>
<keyword evidence="3" id="KW-1185">Reference proteome</keyword>
<evidence type="ECO:0000313" key="3">
    <source>
        <dbReference type="Proteomes" id="UP001441944"/>
    </source>
</evidence>
<accession>A0ABQ0AGH6</accession>
<evidence type="ECO:0000256" key="1">
    <source>
        <dbReference type="SAM" id="Phobius"/>
    </source>
</evidence>
<keyword evidence="1" id="KW-0472">Membrane</keyword>
<protein>
    <submittedName>
        <fullName evidence="2">Uncharacterized protein</fullName>
    </submittedName>
</protein>
<feature type="transmembrane region" description="Helical" evidence="1">
    <location>
        <begin position="148"/>
        <end position="167"/>
    </location>
</feature>
<feature type="transmembrane region" description="Helical" evidence="1">
    <location>
        <begin position="78"/>
        <end position="97"/>
    </location>
</feature>
<comment type="caution">
    <text evidence="2">The sequence shown here is derived from an EMBL/GenBank/DDBJ whole genome shotgun (WGS) entry which is preliminary data.</text>
</comment>
<evidence type="ECO:0000313" key="2">
    <source>
        <dbReference type="EMBL" id="GAA6194975.1"/>
    </source>
</evidence>
<dbReference type="RefSeq" id="WP_353396683.1">
    <property type="nucleotide sequence ID" value="NZ_BAABWU010000001.1"/>
</dbReference>
<feature type="transmembrane region" description="Helical" evidence="1">
    <location>
        <begin position="39"/>
        <end position="58"/>
    </location>
</feature>
<keyword evidence="1" id="KW-0812">Transmembrane</keyword>
<name>A0ABQ0AGH6_9RHOB</name>
<dbReference type="Proteomes" id="UP001441944">
    <property type="component" value="Unassembled WGS sequence"/>
</dbReference>
<sequence length="198" mass="21420">MNEQKIDEATARRLDILENHIVSSTSATAETASHLLKTLVVLNGGAVLSMLAFIPAVLDKVLKLPDPSAAIILLTDPIIFFVIGLVCASLAIAASYYGNLQVSNFAFNNHNTILSEIEKAQPGNFKFTTINKESKGIVRYLEKKSRPLGTVFFLASLACFLFGFTVVQNSVVEMFKLVAPPSTAANSLLLPDPQQPEP</sequence>